<evidence type="ECO:0000256" key="1">
    <source>
        <dbReference type="SAM" id="MobiDB-lite"/>
    </source>
</evidence>
<feature type="compositionally biased region" description="Basic and acidic residues" evidence="1">
    <location>
        <begin position="1"/>
        <end position="14"/>
    </location>
</feature>
<dbReference type="EMBL" id="JAULSU010000006">
    <property type="protein sequence ID" value="KAK0614732.1"/>
    <property type="molecule type" value="Genomic_DNA"/>
</dbReference>
<reference evidence="3" key="1">
    <citation type="submission" date="2023-06" db="EMBL/GenBank/DDBJ databases">
        <title>Genome-scale phylogeny and comparative genomics of the fungal order Sordariales.</title>
        <authorList>
            <consortium name="Lawrence Berkeley National Laboratory"/>
            <person name="Hensen N."/>
            <person name="Bonometti L."/>
            <person name="Westerberg I."/>
            <person name="Brannstrom I.O."/>
            <person name="Guillou S."/>
            <person name="Cros-Aarteil S."/>
            <person name="Calhoun S."/>
            <person name="Haridas S."/>
            <person name="Kuo A."/>
            <person name="Mondo S."/>
            <person name="Pangilinan J."/>
            <person name="Riley R."/>
            <person name="Labutti K."/>
            <person name="Andreopoulos B."/>
            <person name="Lipzen A."/>
            <person name="Chen C."/>
            <person name="Yanf M."/>
            <person name="Daum C."/>
            <person name="Ng V."/>
            <person name="Clum A."/>
            <person name="Steindorff A."/>
            <person name="Ohm R."/>
            <person name="Martin F."/>
            <person name="Silar P."/>
            <person name="Natvig D."/>
            <person name="Lalanne C."/>
            <person name="Gautier V."/>
            <person name="Ament-Velasquez S.L."/>
            <person name="Kruys A."/>
            <person name="Hutchinson M.I."/>
            <person name="Powell A.J."/>
            <person name="Barry K."/>
            <person name="Miller A.N."/>
            <person name="Grigoriev I.V."/>
            <person name="Debuchy R."/>
            <person name="Gladieux P."/>
            <person name="Thoren M.H."/>
            <person name="Johannesson H."/>
        </authorList>
    </citation>
    <scope>NUCLEOTIDE SEQUENCE</scope>
    <source>
        <strain evidence="3">CBS 606.72</strain>
    </source>
</reference>
<dbReference type="Pfam" id="PF06985">
    <property type="entry name" value="HET"/>
    <property type="match status" value="1"/>
</dbReference>
<dbReference type="PANTHER" id="PTHR33112">
    <property type="entry name" value="DOMAIN PROTEIN, PUTATIVE-RELATED"/>
    <property type="match status" value="1"/>
</dbReference>
<feature type="region of interest" description="Disordered" evidence="1">
    <location>
        <begin position="1"/>
        <end position="24"/>
    </location>
</feature>
<gene>
    <name evidence="3" type="ORF">B0T14DRAFT_528972</name>
</gene>
<dbReference type="InterPro" id="IPR010730">
    <property type="entry name" value="HET"/>
</dbReference>
<evidence type="ECO:0000259" key="2">
    <source>
        <dbReference type="Pfam" id="PF06985"/>
    </source>
</evidence>
<organism evidence="3 4">
    <name type="scientific">Immersiella caudata</name>
    <dbReference type="NCBI Taxonomy" id="314043"/>
    <lineage>
        <taxon>Eukaryota</taxon>
        <taxon>Fungi</taxon>
        <taxon>Dikarya</taxon>
        <taxon>Ascomycota</taxon>
        <taxon>Pezizomycotina</taxon>
        <taxon>Sordariomycetes</taxon>
        <taxon>Sordariomycetidae</taxon>
        <taxon>Sordariales</taxon>
        <taxon>Lasiosphaeriaceae</taxon>
        <taxon>Immersiella</taxon>
    </lineage>
</organism>
<evidence type="ECO:0000313" key="4">
    <source>
        <dbReference type="Proteomes" id="UP001175000"/>
    </source>
</evidence>
<dbReference type="AlphaFoldDB" id="A0AA39WG23"/>
<keyword evidence="4" id="KW-1185">Reference proteome</keyword>
<proteinExistence type="predicted"/>
<evidence type="ECO:0000313" key="3">
    <source>
        <dbReference type="EMBL" id="KAK0614732.1"/>
    </source>
</evidence>
<feature type="domain" description="Heterokaryon incompatibility" evidence="2">
    <location>
        <begin position="294"/>
        <end position="467"/>
    </location>
</feature>
<dbReference type="Proteomes" id="UP001175000">
    <property type="component" value="Unassembled WGS sequence"/>
</dbReference>
<name>A0AA39WG23_9PEZI</name>
<dbReference type="PANTHER" id="PTHR33112:SF16">
    <property type="entry name" value="HETEROKARYON INCOMPATIBILITY DOMAIN-CONTAINING PROTEIN"/>
    <property type="match status" value="1"/>
</dbReference>
<sequence>MMSLKSNDELEAHAKSAAQADVASTQRDGHLPWDVAHSTELLQANAENLSDNCIKDFFNVTEPATRGAPVDRGDNPTVCQTCLHLDFTCYQSTGPPVDEWGERAIHTDMVHNLRLSARSCVMCFVLFCCVIRFFGVFNNTGRLGVADVREKAVDLILAKFRIILHRDGNPQLMVGSTSVYRGGSAAPLPHPLCLFARTDPRNDVPAPWRNLGLSRPIFNRLTLDNCVSFIRPLLEQCLTSHSHHSNPLSQLDPQRSPKRLLYVGDPKAARTAQSTRVVEARQICTSADDMLPRYMALSHCWGPNTPGNKLPLTTSSNYADRCREVPWEDLSTTFKHAVQITRCLGVEYIWMDSLCIIQDDYADWKAEAAKMQYVYSDAYLTLSTSGSLDGSGGCLFQRGHRGANTPSAQQEEEECLVYALNVRNEGEPMEIWARKRQLRDAHLDLSSPVGPSGKGGPLLDRAWCFQERMLSTRILHLHGEEMIWECAAGSACECTMDQETLKATLGHAEWNELPFYRLGYKQKVARVLASPLSSPNADPVLATTREQIFETWRKVVQTYSRMSLTKEDDRFAALAGLAQRFKDVLGCRYLAGLWDNEQELPKLLLWAQYATGRAAPSQNPDEARRVPGIPTWSWASVHYHRFSKDPASQNKKTSGWHGAHYIFVDTHHTIIDPLLKILRVSWSRSGNASTGADIDDLMRPPSDISIFVEGLCVLTTLDLSAPTVYLDLVASLNLAQPQQECHLLFMATSIDADKRESRLCLMLQRLASGQFERFGLLRVDLAEFDKLFKNGRVMEVELA</sequence>
<protein>
    <submittedName>
        <fullName evidence="3">Heterokaryon incompatibility protein-domain-containing protein</fullName>
    </submittedName>
</protein>
<comment type="caution">
    <text evidence="3">The sequence shown here is derived from an EMBL/GenBank/DDBJ whole genome shotgun (WGS) entry which is preliminary data.</text>
</comment>
<accession>A0AA39WG23</accession>